<dbReference type="Proteomes" id="UP000681722">
    <property type="component" value="Unassembled WGS sequence"/>
</dbReference>
<proteinExistence type="predicted"/>
<name>A0A815BQ28_9BILA</name>
<accession>A0A815BQ28</accession>
<dbReference type="InterPro" id="IPR018110">
    <property type="entry name" value="Mandel_Rmase/mucon_lact_enz_CS"/>
</dbReference>
<evidence type="ECO:0000256" key="1">
    <source>
        <dbReference type="ARBA" id="ARBA00023239"/>
    </source>
</evidence>
<dbReference type="Pfam" id="PF13378">
    <property type="entry name" value="MR_MLE_C"/>
    <property type="match status" value="1"/>
</dbReference>
<dbReference type="InterPro" id="IPR036849">
    <property type="entry name" value="Enolase-like_C_sf"/>
</dbReference>
<protein>
    <recommendedName>
        <fullName evidence="2">Mandelate racemase/muconate lactonizing enzyme C-terminal domain-containing protein</fullName>
    </recommendedName>
</protein>
<dbReference type="SFLD" id="SFLDG00179">
    <property type="entry name" value="mandelate_racemase"/>
    <property type="match status" value="1"/>
</dbReference>
<evidence type="ECO:0000313" key="3">
    <source>
        <dbReference type="EMBL" id="CAF1276568.1"/>
    </source>
</evidence>
<keyword evidence="1" id="KW-0456">Lyase</keyword>
<keyword evidence="5" id="KW-1185">Reference proteome</keyword>
<dbReference type="NCBIfam" id="NF010624">
    <property type="entry name" value="PRK14017.1"/>
    <property type="match status" value="1"/>
</dbReference>
<sequence length="351" mass="39383">METFHITCDDGTIGWGEPVVEGRAQTVETAVKDPRDIEKHWQAIYRGTFYRNGPILTSALSGIEQALWDILGKHLKVPVWRLLGGKVRDRVRMYGWLSLEPTGDYIDLFCKNINENKEGFTAYKTCPLPAMQMIEQPYVLHQIVDNVTLLRNKIDKRIDIALDFHGRSTPIMSRRLAHMIEDLDIMFIEEPVLPGDVNALKQISSSTTIPVATGERLFTRWQFNEVIEQQAVAIIQPDISHCGGINEAKKIAAMAEARNIAVAPHCPLGPISLAACLQFATCTWNFLCQEHLTLGSDYLVTPFQVIDGYVNVSELPGLGIEVADDKLTAGLFNGDWETPQFRLKDGSFAEW</sequence>
<dbReference type="InterPro" id="IPR029017">
    <property type="entry name" value="Enolase-like_N"/>
</dbReference>
<dbReference type="PROSITE" id="PS00908">
    <property type="entry name" value="MR_MLE_1"/>
    <property type="match status" value="1"/>
</dbReference>
<dbReference type="GO" id="GO:0009063">
    <property type="term" value="P:amino acid catabolic process"/>
    <property type="evidence" value="ECO:0007669"/>
    <property type="project" value="InterPro"/>
</dbReference>
<evidence type="ECO:0000313" key="4">
    <source>
        <dbReference type="EMBL" id="CAF4068589.1"/>
    </source>
</evidence>
<dbReference type="Gene3D" id="3.20.20.120">
    <property type="entry name" value="Enolase-like C-terminal domain"/>
    <property type="match status" value="1"/>
</dbReference>
<evidence type="ECO:0000259" key="2">
    <source>
        <dbReference type="SMART" id="SM00922"/>
    </source>
</evidence>
<dbReference type="Proteomes" id="UP000663829">
    <property type="component" value="Unassembled WGS sequence"/>
</dbReference>
<dbReference type="InterPro" id="IPR013341">
    <property type="entry name" value="Mandelate_racemase_N_dom"/>
</dbReference>
<dbReference type="AlphaFoldDB" id="A0A815BQ28"/>
<reference evidence="3" key="1">
    <citation type="submission" date="2021-02" db="EMBL/GenBank/DDBJ databases">
        <authorList>
            <person name="Nowell W R."/>
        </authorList>
    </citation>
    <scope>NUCLEOTIDE SEQUENCE</scope>
</reference>
<dbReference type="OrthoDB" id="14161at2759"/>
<dbReference type="SFLD" id="SFLDS00001">
    <property type="entry name" value="Enolase"/>
    <property type="match status" value="1"/>
</dbReference>
<dbReference type="EMBL" id="CAJNOQ010011425">
    <property type="protein sequence ID" value="CAF1276568.1"/>
    <property type="molecule type" value="Genomic_DNA"/>
</dbReference>
<dbReference type="InterPro" id="IPR029065">
    <property type="entry name" value="Enolase_C-like"/>
</dbReference>
<comment type="caution">
    <text evidence="3">The sequence shown here is derived from an EMBL/GenBank/DDBJ whole genome shotgun (WGS) entry which is preliminary data.</text>
</comment>
<dbReference type="PANTHER" id="PTHR48080">
    <property type="entry name" value="D-GALACTONATE DEHYDRATASE-RELATED"/>
    <property type="match status" value="1"/>
</dbReference>
<dbReference type="GO" id="GO:0016829">
    <property type="term" value="F:lyase activity"/>
    <property type="evidence" value="ECO:0007669"/>
    <property type="project" value="UniProtKB-KW"/>
</dbReference>
<organism evidence="3 5">
    <name type="scientific">Didymodactylos carnosus</name>
    <dbReference type="NCBI Taxonomy" id="1234261"/>
    <lineage>
        <taxon>Eukaryota</taxon>
        <taxon>Metazoa</taxon>
        <taxon>Spiralia</taxon>
        <taxon>Gnathifera</taxon>
        <taxon>Rotifera</taxon>
        <taxon>Eurotatoria</taxon>
        <taxon>Bdelloidea</taxon>
        <taxon>Philodinida</taxon>
        <taxon>Philodinidae</taxon>
        <taxon>Didymodactylos</taxon>
    </lineage>
</organism>
<evidence type="ECO:0000313" key="5">
    <source>
        <dbReference type="Proteomes" id="UP000663829"/>
    </source>
</evidence>
<dbReference type="EMBL" id="CAJOBC010025796">
    <property type="protein sequence ID" value="CAF4068589.1"/>
    <property type="molecule type" value="Genomic_DNA"/>
</dbReference>
<gene>
    <name evidence="3" type="ORF">GPM918_LOCUS27348</name>
    <name evidence="4" type="ORF">SRO942_LOCUS27656</name>
</gene>
<dbReference type="PANTHER" id="PTHR48080:SF2">
    <property type="entry name" value="D-GALACTONATE DEHYDRATASE"/>
    <property type="match status" value="1"/>
</dbReference>
<dbReference type="SUPFAM" id="SSF54826">
    <property type="entry name" value="Enolase N-terminal domain-like"/>
    <property type="match status" value="1"/>
</dbReference>
<dbReference type="SUPFAM" id="SSF51604">
    <property type="entry name" value="Enolase C-terminal domain-like"/>
    <property type="match status" value="1"/>
</dbReference>
<dbReference type="InterPro" id="IPR013342">
    <property type="entry name" value="Mandelate_racemase_C"/>
</dbReference>
<feature type="domain" description="Mandelate racemase/muconate lactonizing enzyme C-terminal" evidence="2">
    <location>
        <begin position="106"/>
        <end position="210"/>
    </location>
</feature>
<dbReference type="Gene3D" id="3.30.390.10">
    <property type="entry name" value="Enolase-like, N-terminal domain"/>
    <property type="match status" value="1"/>
</dbReference>
<dbReference type="Pfam" id="PF02746">
    <property type="entry name" value="MR_MLE_N"/>
    <property type="match status" value="1"/>
</dbReference>
<dbReference type="InterPro" id="IPR034593">
    <property type="entry name" value="DgoD-like"/>
</dbReference>
<dbReference type="SMART" id="SM00922">
    <property type="entry name" value="MR_MLE"/>
    <property type="match status" value="1"/>
</dbReference>